<evidence type="ECO:0000259" key="2">
    <source>
        <dbReference type="Pfam" id="PF02214"/>
    </source>
</evidence>
<reference evidence="3 4" key="1">
    <citation type="journal article" date="2024" name="Nat. Commun.">
        <title>Phylogenomics reveals the evolutionary origins of lichenization in chlorophyte algae.</title>
        <authorList>
            <person name="Puginier C."/>
            <person name="Libourel C."/>
            <person name="Otte J."/>
            <person name="Skaloud P."/>
            <person name="Haon M."/>
            <person name="Grisel S."/>
            <person name="Petersen M."/>
            <person name="Berrin J.G."/>
            <person name="Delaux P.M."/>
            <person name="Dal Grande F."/>
            <person name="Keller J."/>
        </authorList>
    </citation>
    <scope>NUCLEOTIDE SEQUENCE [LARGE SCALE GENOMIC DNA]</scope>
    <source>
        <strain evidence="3 4">SAG 2043</strain>
    </source>
</reference>
<comment type="caution">
    <text evidence="3">The sequence shown here is derived from an EMBL/GenBank/DDBJ whole genome shotgun (WGS) entry which is preliminary data.</text>
</comment>
<feature type="compositionally biased region" description="Low complexity" evidence="1">
    <location>
        <begin position="95"/>
        <end position="104"/>
    </location>
</feature>
<evidence type="ECO:0000313" key="4">
    <source>
        <dbReference type="Proteomes" id="UP001489004"/>
    </source>
</evidence>
<keyword evidence="4" id="KW-1185">Reference proteome</keyword>
<dbReference type="Gene3D" id="3.30.710.10">
    <property type="entry name" value="Potassium Channel Kv1.1, Chain A"/>
    <property type="match status" value="1"/>
</dbReference>
<dbReference type="PANTHER" id="PTHR14499">
    <property type="entry name" value="POTASSIUM CHANNEL TETRAMERIZATION DOMAIN-CONTAINING"/>
    <property type="match status" value="1"/>
</dbReference>
<feature type="region of interest" description="Disordered" evidence="1">
    <location>
        <begin position="95"/>
        <end position="137"/>
    </location>
</feature>
<proteinExistence type="predicted"/>
<dbReference type="PANTHER" id="PTHR14499:SF136">
    <property type="entry name" value="GH08630P"/>
    <property type="match status" value="1"/>
</dbReference>
<dbReference type="InterPro" id="IPR003131">
    <property type="entry name" value="T1-type_BTB"/>
</dbReference>
<name>A0AAW1Q4I6_9CHLO</name>
<accession>A0AAW1Q4I6</accession>
<dbReference type="Pfam" id="PF02214">
    <property type="entry name" value="BTB_2"/>
    <property type="match status" value="1"/>
</dbReference>
<feature type="domain" description="Potassium channel tetramerisation-type BTB" evidence="2">
    <location>
        <begin position="199"/>
        <end position="297"/>
    </location>
</feature>
<evidence type="ECO:0000313" key="3">
    <source>
        <dbReference type="EMBL" id="KAK9815752.1"/>
    </source>
</evidence>
<dbReference type="AlphaFoldDB" id="A0AAW1Q4I6"/>
<dbReference type="GO" id="GO:0051260">
    <property type="term" value="P:protein homooligomerization"/>
    <property type="evidence" value="ECO:0007669"/>
    <property type="project" value="InterPro"/>
</dbReference>
<dbReference type="SUPFAM" id="SSF54695">
    <property type="entry name" value="POZ domain"/>
    <property type="match status" value="1"/>
</dbReference>
<sequence length="402" mass="43771">MLEEATVPSERFWRLTKLMFNPILQTWRPRVHGTQLKAVQGARLPATEQEWQAVKAVIDSLQPWLKPDTTADAFLQDLKALEAQCRGWWESRNSVRGAGGSAAARPKRAISDSGQMEARGRSRLAHTTSEGPSSGGQYGMALAASGGFMDLMTSEQAAHVIMEAGMQQPGAMANADLSALAPCDVQAQAKRQCSERRLVSLCVGGHRYTTATTTLTAVEGSALAGLVCSPAPGHPAPQLAYTPLGDIFLDRNGRLFEFVLDYLRSVAAGEAESHLPLEAQDLQALEREAIHYRLPGLLERVQAARTLSHSTAGPSSSSSMPIPALRLEHMYRETGYFLVPAQQAALQQAREATLQDLANAIRQRESEGYMVVSYNPGSHVHTSAVASSQRDYYHVLLRKQLL</sequence>
<dbReference type="EMBL" id="JALJOR010000006">
    <property type="protein sequence ID" value="KAK9815752.1"/>
    <property type="molecule type" value="Genomic_DNA"/>
</dbReference>
<protein>
    <recommendedName>
        <fullName evidence="2">Potassium channel tetramerisation-type BTB domain-containing protein</fullName>
    </recommendedName>
</protein>
<gene>
    <name evidence="3" type="ORF">WJX72_008966</name>
</gene>
<dbReference type="Proteomes" id="UP001489004">
    <property type="component" value="Unassembled WGS sequence"/>
</dbReference>
<evidence type="ECO:0000256" key="1">
    <source>
        <dbReference type="SAM" id="MobiDB-lite"/>
    </source>
</evidence>
<dbReference type="InterPro" id="IPR011333">
    <property type="entry name" value="SKP1/BTB/POZ_sf"/>
</dbReference>
<organism evidence="3 4">
    <name type="scientific">[Myrmecia] bisecta</name>
    <dbReference type="NCBI Taxonomy" id="41462"/>
    <lineage>
        <taxon>Eukaryota</taxon>
        <taxon>Viridiplantae</taxon>
        <taxon>Chlorophyta</taxon>
        <taxon>core chlorophytes</taxon>
        <taxon>Trebouxiophyceae</taxon>
        <taxon>Trebouxiales</taxon>
        <taxon>Trebouxiaceae</taxon>
        <taxon>Myrmecia</taxon>
    </lineage>
</organism>